<accession>A0AAV6FT46</accession>
<reference evidence="1" key="1">
    <citation type="submission" date="2020-10" db="EMBL/GenBank/DDBJ databases">
        <title>Chromosome-scale genome assembly of the Allis shad, Alosa alosa.</title>
        <authorList>
            <person name="Margot Z."/>
            <person name="Christophe K."/>
            <person name="Cabau C."/>
            <person name="Louis A."/>
            <person name="Berthelot C."/>
            <person name="Parey E."/>
            <person name="Roest Crollius H."/>
            <person name="Montfort J."/>
            <person name="Robinson-Rechavi M."/>
            <person name="Bucao C."/>
            <person name="Bouchez O."/>
            <person name="Gislard M."/>
            <person name="Lluch J."/>
            <person name="Milhes M."/>
            <person name="Lampietro C."/>
            <person name="Lopez Roques C."/>
            <person name="Donnadieu C."/>
            <person name="Braasch I."/>
            <person name="Desvignes T."/>
            <person name="Postlethwait J."/>
            <person name="Bobe J."/>
            <person name="Guiguen Y."/>
        </authorList>
    </citation>
    <scope>NUCLEOTIDE SEQUENCE</scope>
    <source>
        <strain evidence="1">M-15738</strain>
        <tissue evidence="1">Blood</tissue>
    </source>
</reference>
<dbReference type="EMBL" id="JADWDJ010000019">
    <property type="protein sequence ID" value="KAG5265883.1"/>
    <property type="molecule type" value="Genomic_DNA"/>
</dbReference>
<dbReference type="AlphaFoldDB" id="A0AAV6FT46"/>
<evidence type="ECO:0000313" key="2">
    <source>
        <dbReference type="Proteomes" id="UP000823561"/>
    </source>
</evidence>
<evidence type="ECO:0000313" key="1">
    <source>
        <dbReference type="EMBL" id="KAG5265883.1"/>
    </source>
</evidence>
<sequence length="74" mass="8702">MWFDKFKRQFSWLEICDMTADALSDDSSFWNTIKFPGTLRLIPKFHGTWRRSSMAGECRNKPRHGDLCSTLDLT</sequence>
<name>A0AAV6FT46_9TELE</name>
<comment type="caution">
    <text evidence="1">The sequence shown here is derived from an EMBL/GenBank/DDBJ whole genome shotgun (WGS) entry which is preliminary data.</text>
</comment>
<keyword evidence="2" id="KW-1185">Reference proteome</keyword>
<dbReference type="Proteomes" id="UP000823561">
    <property type="component" value="Chromosome 19"/>
</dbReference>
<gene>
    <name evidence="1" type="ORF">AALO_G00247380</name>
</gene>
<protein>
    <submittedName>
        <fullName evidence="1">Uncharacterized protein</fullName>
    </submittedName>
</protein>
<proteinExistence type="predicted"/>
<organism evidence="1 2">
    <name type="scientific">Alosa alosa</name>
    <name type="common">allis shad</name>
    <dbReference type="NCBI Taxonomy" id="278164"/>
    <lineage>
        <taxon>Eukaryota</taxon>
        <taxon>Metazoa</taxon>
        <taxon>Chordata</taxon>
        <taxon>Craniata</taxon>
        <taxon>Vertebrata</taxon>
        <taxon>Euteleostomi</taxon>
        <taxon>Actinopterygii</taxon>
        <taxon>Neopterygii</taxon>
        <taxon>Teleostei</taxon>
        <taxon>Clupei</taxon>
        <taxon>Clupeiformes</taxon>
        <taxon>Clupeoidei</taxon>
        <taxon>Clupeidae</taxon>
        <taxon>Alosa</taxon>
    </lineage>
</organism>